<keyword evidence="2" id="KW-0597">Phosphoprotein</keyword>
<sequence>MLQRLVEMLEYTSVLDKAAACSDCYERMAYVAAFSISAYSSTASRVLKPFNPLLGETYECDRITDLGWRAITEQVVHHPPVTAIHCESNAGWILSCDLTVQSKFRGKYLQITPIGTIHLLFRDGSCYTYNQVTTTVNNIILGKLWLDQMVEDDAGNVRWTVTGKWDSRVELKKGIEGDEETMIGWERRPLASGSEKYYNFGQFTCQLNEPEMGVSPMDSRLRPDLRLMEEGQWDKADQMKAALEEAQRFRKRARDIGDLPPHNPLWFASKPSALTGQLYWQYKGGYWEAKEKKDWSFCPDIFTPIE</sequence>
<evidence type="ECO:0000313" key="3">
    <source>
        <dbReference type="EMBL" id="KAL1137862.1"/>
    </source>
</evidence>
<evidence type="ECO:0000256" key="2">
    <source>
        <dbReference type="ARBA" id="ARBA00022553"/>
    </source>
</evidence>
<dbReference type="PANTHER" id="PTHR10972">
    <property type="entry name" value="OXYSTEROL-BINDING PROTEIN-RELATED"/>
    <property type="match status" value="1"/>
</dbReference>
<dbReference type="Proteomes" id="UP001558652">
    <property type="component" value="Unassembled WGS sequence"/>
</dbReference>
<evidence type="ECO:0000256" key="1">
    <source>
        <dbReference type="ARBA" id="ARBA00008842"/>
    </source>
</evidence>
<name>A0ABD0Z092_9HEMI</name>
<dbReference type="Pfam" id="PF01237">
    <property type="entry name" value="Oxysterol_BP"/>
    <property type="match status" value="2"/>
</dbReference>
<dbReference type="SUPFAM" id="SSF144000">
    <property type="entry name" value="Oxysterol-binding protein-like"/>
    <property type="match status" value="1"/>
</dbReference>
<keyword evidence="4" id="KW-1185">Reference proteome</keyword>
<reference evidence="3 4" key="1">
    <citation type="submission" date="2024-07" db="EMBL/GenBank/DDBJ databases">
        <title>Chromosome-level genome assembly of the water stick insect Ranatra chinensis (Heteroptera: Nepidae).</title>
        <authorList>
            <person name="Liu X."/>
        </authorList>
    </citation>
    <scope>NUCLEOTIDE SEQUENCE [LARGE SCALE GENOMIC DNA]</scope>
    <source>
        <strain evidence="3">Cailab_2021Rc</strain>
        <tissue evidence="3">Muscle</tissue>
    </source>
</reference>
<organism evidence="3 4">
    <name type="scientific">Ranatra chinensis</name>
    <dbReference type="NCBI Taxonomy" id="642074"/>
    <lineage>
        <taxon>Eukaryota</taxon>
        <taxon>Metazoa</taxon>
        <taxon>Ecdysozoa</taxon>
        <taxon>Arthropoda</taxon>
        <taxon>Hexapoda</taxon>
        <taxon>Insecta</taxon>
        <taxon>Pterygota</taxon>
        <taxon>Neoptera</taxon>
        <taxon>Paraneoptera</taxon>
        <taxon>Hemiptera</taxon>
        <taxon>Heteroptera</taxon>
        <taxon>Panheteroptera</taxon>
        <taxon>Nepomorpha</taxon>
        <taxon>Nepidae</taxon>
        <taxon>Ranatrinae</taxon>
        <taxon>Ranatra</taxon>
    </lineage>
</organism>
<comment type="similarity">
    <text evidence="1">Belongs to the OSBP family.</text>
</comment>
<proteinExistence type="inferred from homology"/>
<dbReference type="InterPro" id="IPR037239">
    <property type="entry name" value="OSBP_sf"/>
</dbReference>
<gene>
    <name evidence="3" type="ORF">AAG570_009558</name>
</gene>
<dbReference type="AlphaFoldDB" id="A0ABD0Z092"/>
<dbReference type="InterPro" id="IPR000648">
    <property type="entry name" value="Oxysterol-bd"/>
</dbReference>
<accession>A0ABD0Z092</accession>
<comment type="caution">
    <text evidence="3">The sequence shown here is derived from an EMBL/GenBank/DDBJ whole genome shotgun (WGS) entry which is preliminary data.</text>
</comment>
<dbReference type="EMBL" id="JBFDAA010000004">
    <property type="protein sequence ID" value="KAL1137862.1"/>
    <property type="molecule type" value="Genomic_DNA"/>
</dbReference>
<dbReference type="Gene3D" id="2.40.160.120">
    <property type="match status" value="1"/>
</dbReference>
<dbReference type="PANTHER" id="PTHR10972:SF205">
    <property type="entry name" value="OXYSTEROL-BINDING PROTEIN 1"/>
    <property type="match status" value="1"/>
</dbReference>
<evidence type="ECO:0000313" key="4">
    <source>
        <dbReference type="Proteomes" id="UP001558652"/>
    </source>
</evidence>
<protein>
    <recommendedName>
        <fullName evidence="5">Oxysterol-binding protein</fullName>
    </recommendedName>
</protein>
<evidence type="ECO:0008006" key="5">
    <source>
        <dbReference type="Google" id="ProtNLM"/>
    </source>
</evidence>